<dbReference type="PROSITE" id="PS50172">
    <property type="entry name" value="BRCT"/>
    <property type="match status" value="2"/>
</dbReference>
<sequence length="762" mass="87606">MLSGYIYPYLFNQSSATAGAGENNNSHINNSNNNNIVINSSNNSNKNLLNSSNNINTSDNSTSNSSPVQSPLINLLFPSNKYSFQENINNTFYACGANSNSNTDEQEEIQSEKDMYDDNEFEDDNVGIYSFPPNRNIPETTTTTTTTTNSKYTDKSNQDDFINSPSTPLPDPIQQTQNSTPYRNTYRQTTKSPYSKTKRYIDGYGTLYVYSAEQKQAVEYTIDKKLFTIGSRKNNEVLIPGLIRKTFMIITHENNQLRLTNLTRNTVRVNGIYIPDSGQILNDGDHIRYTTTTLIFKSSYRNIPSPHNCNSCHTTDSNDADYPQSQKHKQQRSEKNNYNIPQNQPNSTYSQNVPNFNNHHQTPSSTYINYNHYYHTPSSIYHNNSQQPNPTYSQSMPHINNRNYPSSPSYTHHSSQQPNSTHSQPIPPYQQSPYNQNYKEFHHQTPSQPIPTYKTQSTQTPSSPNINTNLFDKLHKNNNSNITVNVNISNNNKIPYRSSKSKKSDNDDDLHIPPFEIYDITIDLNSNNNIITEDGYIQSRNKSFLRTKLFDNIYFSLSPQLLHYTSTIRSNGGDITSDVLLKRRLYRVIPDFSFFDYLKKPFYKGIGVLIKESWLNDSIHHNKILSESKYTVDVVHPNKLLFRRQQFTIYPPTSSIDDIIMLYMQKLKPYYFGKSGYEQLKSDFEHEISYYGGDVVPYEDLSVSKVKYILALRDLTPSEVASMNTYSLVSVSWFLECKEKGSIVNPLTNPNYYYNNIMLRGK</sequence>
<feature type="compositionally biased region" description="Polar residues" evidence="1">
    <location>
        <begin position="336"/>
        <end position="369"/>
    </location>
</feature>
<name>A0A152A3K0_TIELA</name>
<feature type="compositionally biased region" description="Polar residues" evidence="1">
    <location>
        <begin position="173"/>
        <end position="193"/>
    </location>
</feature>
<dbReference type="SUPFAM" id="SSF49879">
    <property type="entry name" value="SMAD/FHA domain"/>
    <property type="match status" value="1"/>
</dbReference>
<evidence type="ECO:0000256" key="1">
    <source>
        <dbReference type="SAM" id="MobiDB-lite"/>
    </source>
</evidence>
<accession>A0A152A3K0</accession>
<dbReference type="InterPro" id="IPR001357">
    <property type="entry name" value="BRCT_dom"/>
</dbReference>
<dbReference type="Proteomes" id="UP000076078">
    <property type="component" value="Unassembled WGS sequence"/>
</dbReference>
<feature type="compositionally biased region" description="Polar residues" evidence="1">
    <location>
        <begin position="376"/>
        <end position="403"/>
    </location>
</feature>
<dbReference type="InterPro" id="IPR036420">
    <property type="entry name" value="BRCT_dom_sf"/>
</dbReference>
<feature type="domain" description="BRCT" evidence="2">
    <location>
        <begin position="545"/>
        <end position="632"/>
    </location>
</feature>
<reference evidence="3 4" key="1">
    <citation type="submission" date="2015-12" db="EMBL/GenBank/DDBJ databases">
        <title>Dictyostelia acquired genes for synthesis and detection of signals that induce cell-type specialization by lateral gene transfer from prokaryotes.</title>
        <authorList>
            <person name="Gloeckner G."/>
            <person name="Schaap P."/>
        </authorList>
    </citation>
    <scope>NUCLEOTIDE SEQUENCE [LARGE SCALE GENOMIC DNA]</scope>
    <source>
        <strain evidence="3 4">TK</strain>
    </source>
</reference>
<keyword evidence="4" id="KW-1185">Reference proteome</keyword>
<dbReference type="InParanoid" id="A0A152A3K0"/>
<evidence type="ECO:0000313" key="3">
    <source>
        <dbReference type="EMBL" id="KYR00842.1"/>
    </source>
</evidence>
<dbReference type="Gene3D" id="2.60.200.20">
    <property type="match status" value="1"/>
</dbReference>
<feature type="compositionally biased region" description="Low complexity" evidence="1">
    <location>
        <begin position="23"/>
        <end position="66"/>
    </location>
</feature>
<organism evidence="3 4">
    <name type="scientific">Tieghemostelium lacteum</name>
    <name type="common">Slime mold</name>
    <name type="synonym">Dictyostelium lacteum</name>
    <dbReference type="NCBI Taxonomy" id="361077"/>
    <lineage>
        <taxon>Eukaryota</taxon>
        <taxon>Amoebozoa</taxon>
        <taxon>Evosea</taxon>
        <taxon>Eumycetozoa</taxon>
        <taxon>Dictyostelia</taxon>
        <taxon>Dictyosteliales</taxon>
        <taxon>Raperosteliaceae</taxon>
        <taxon>Tieghemostelium</taxon>
    </lineage>
</organism>
<dbReference type="EMBL" id="LODT01000013">
    <property type="protein sequence ID" value="KYR00842.1"/>
    <property type="molecule type" value="Genomic_DNA"/>
</dbReference>
<feature type="region of interest" description="Disordered" evidence="1">
    <location>
        <begin position="130"/>
        <end position="193"/>
    </location>
</feature>
<gene>
    <name evidence="3" type="ORF">DLAC_02897</name>
</gene>
<feature type="compositionally biased region" description="Polar residues" evidence="1">
    <location>
        <begin position="453"/>
        <end position="468"/>
    </location>
</feature>
<dbReference type="SUPFAM" id="SSF52113">
    <property type="entry name" value="BRCT domain"/>
    <property type="match status" value="1"/>
</dbReference>
<proteinExistence type="predicted"/>
<evidence type="ECO:0000259" key="2">
    <source>
        <dbReference type="PROSITE" id="PS50172"/>
    </source>
</evidence>
<feature type="region of interest" description="Disordered" evidence="1">
    <location>
        <begin position="22"/>
        <end position="69"/>
    </location>
</feature>
<dbReference type="InterPro" id="IPR008984">
    <property type="entry name" value="SMAD_FHA_dom_sf"/>
</dbReference>
<feature type="domain" description="BRCT" evidence="2">
    <location>
        <begin position="681"/>
        <end position="745"/>
    </location>
</feature>
<feature type="region of interest" description="Disordered" evidence="1">
    <location>
        <begin position="311"/>
        <end position="468"/>
    </location>
</feature>
<feature type="compositionally biased region" description="Low complexity" evidence="1">
    <location>
        <begin position="404"/>
        <end position="417"/>
    </location>
</feature>
<protein>
    <submittedName>
        <fullName evidence="3">Putative histone-like transcription factor</fullName>
    </submittedName>
</protein>
<evidence type="ECO:0000313" key="4">
    <source>
        <dbReference type="Proteomes" id="UP000076078"/>
    </source>
</evidence>
<comment type="caution">
    <text evidence="3">The sequence shown here is derived from an EMBL/GenBank/DDBJ whole genome shotgun (WGS) entry which is preliminary data.</text>
</comment>
<dbReference type="AlphaFoldDB" id="A0A152A3K0"/>